<dbReference type="HOGENOM" id="CLU_144048_1_0_6"/>
<dbReference type="InterPro" id="IPR046480">
    <property type="entry name" value="DUF6573"/>
</dbReference>
<evidence type="ECO:0000313" key="1">
    <source>
        <dbReference type="EMBL" id="AFL72630.1"/>
    </source>
</evidence>
<organism evidence="1 2">
    <name type="scientific">Thiocystis violascens (strain ATCC 17096 / DSM 198 / 6111)</name>
    <name type="common">Chromatium violascens</name>
    <dbReference type="NCBI Taxonomy" id="765911"/>
    <lineage>
        <taxon>Bacteria</taxon>
        <taxon>Pseudomonadati</taxon>
        <taxon>Pseudomonadota</taxon>
        <taxon>Gammaproteobacteria</taxon>
        <taxon>Chromatiales</taxon>
        <taxon>Chromatiaceae</taxon>
        <taxon>Thiocystis</taxon>
    </lineage>
</organism>
<dbReference type="KEGG" id="tvi:Thivi_0572"/>
<gene>
    <name evidence="1" type="ordered locus">Thivi_0572</name>
</gene>
<accession>I3Y6L2</accession>
<dbReference type="EMBL" id="CP003154">
    <property type="protein sequence ID" value="AFL72630.1"/>
    <property type="molecule type" value="Genomic_DNA"/>
</dbReference>
<protein>
    <submittedName>
        <fullName evidence="1">Uncharacterized protein</fullName>
    </submittedName>
</protein>
<proteinExistence type="predicted"/>
<keyword evidence="2" id="KW-1185">Reference proteome</keyword>
<dbReference type="OrthoDB" id="4556966at2"/>
<reference evidence="1 2" key="1">
    <citation type="submission" date="2012-06" db="EMBL/GenBank/DDBJ databases">
        <title>Complete sequence of Thiocystis violascens DSM 198.</title>
        <authorList>
            <consortium name="US DOE Joint Genome Institute"/>
            <person name="Lucas S."/>
            <person name="Han J."/>
            <person name="Lapidus A."/>
            <person name="Cheng J.-F."/>
            <person name="Goodwin L."/>
            <person name="Pitluck S."/>
            <person name="Peters L."/>
            <person name="Ovchinnikova G."/>
            <person name="Teshima H."/>
            <person name="Detter J.C."/>
            <person name="Han C."/>
            <person name="Tapia R."/>
            <person name="Land M."/>
            <person name="Hauser L."/>
            <person name="Kyrpides N."/>
            <person name="Ivanova N."/>
            <person name="Pagani I."/>
            <person name="Vogl K."/>
            <person name="Liu Z."/>
            <person name="Frigaard N.-U."/>
            <person name="Bryant D."/>
            <person name="Woyke T."/>
        </authorList>
    </citation>
    <scope>NUCLEOTIDE SEQUENCE [LARGE SCALE GENOMIC DNA]</scope>
    <source>
        <strain evidence="2">ATCC 17096 / DSM 198 / 6111</strain>
    </source>
</reference>
<dbReference type="AlphaFoldDB" id="I3Y6L2"/>
<dbReference type="Pfam" id="PF20213">
    <property type="entry name" value="DUF6573"/>
    <property type="match status" value="1"/>
</dbReference>
<evidence type="ECO:0000313" key="2">
    <source>
        <dbReference type="Proteomes" id="UP000006062"/>
    </source>
</evidence>
<dbReference type="eggNOG" id="COG0610">
    <property type="taxonomic scope" value="Bacteria"/>
</dbReference>
<sequence length="130" mass="14178">MSLSPLFNRMDPIHVYSRAQAIADGVLMDVSVMAQEAGFQVPVAVTAAVWADCVAWPFQDGLQDEPGRLWDVLTMARIEARRHGNLQVVPFRVLRVPRGGAKPALTQLTLHIGPGDQAEPVITILQPGED</sequence>
<dbReference type="Proteomes" id="UP000006062">
    <property type="component" value="Chromosome"/>
</dbReference>
<dbReference type="STRING" id="765911.Thivi_0572"/>
<name>I3Y6L2_THIV6</name>
<dbReference type="RefSeq" id="WP_014777128.1">
    <property type="nucleotide sequence ID" value="NC_018012.1"/>
</dbReference>